<comment type="caution">
    <text evidence="3">The sequence shown here is derived from an EMBL/GenBank/DDBJ whole genome shotgun (WGS) entry which is preliminary data.</text>
</comment>
<name>A0A9X2L9H3_9PROT</name>
<dbReference type="AlphaFoldDB" id="A0A9X2L9H3"/>
<evidence type="ECO:0000313" key="3">
    <source>
        <dbReference type="EMBL" id="MCQ8185585.1"/>
    </source>
</evidence>
<dbReference type="InterPro" id="IPR003423">
    <property type="entry name" value="OMP_efflux"/>
</dbReference>
<proteinExistence type="inferred from homology"/>
<keyword evidence="4" id="KW-1185">Reference proteome</keyword>
<dbReference type="GO" id="GO:0015562">
    <property type="term" value="F:efflux transmembrane transporter activity"/>
    <property type="evidence" value="ECO:0007669"/>
    <property type="project" value="InterPro"/>
</dbReference>
<gene>
    <name evidence="3" type="ORF">NOG11_09265</name>
</gene>
<sequence length="498" mass="53199">MRTYLWQAAALSLPALFLAGCVTVGPRYEEPEPQGVQQGYVFGDEAVYRTGEQKSDAPWWTSFSDERIAEAVLLATAQNRDLVAAAYRLEAAQARAGAARRALLPKGSVSFGITRQKQAQAQFAGIAGGDDGEVPPGDGEGEGPPGFPFGNNDPFTLYQAQAQAAWEVDLFGRIRRQAQGASARAEQQLELLADAQRLTAAQVVDTYLLLVEALNRRRVALDNLVLQERSLELTEALYELGEVPQLNLLQQRSLVRTTAAQVKQVESAAADATSSLALLMGLSVPAFLERFEGLVDEEIAPPIPSAEGAVVLAAPTEVLRRRPDVRAAERALAAETYDIGVETAGLFPQVSVTGAASLTALDFSGLGQEDAFGFAYGPSISWNILSYPQLLKQRAAAKAEAGAALAAYEQAVLTALTETDRALALHAGAAEQAFLLTEAERDAVRSAELIEARYREGADSLLALLDAQRTALSVQDQAVTAKIAALRTRASVHRVLAD</sequence>
<reference evidence="3" key="1">
    <citation type="submission" date="2022-07" db="EMBL/GenBank/DDBJ databases">
        <title>Parvularcula maris sp. nov., an algicidal bacterium isolated from seawater.</title>
        <authorList>
            <person name="Li F."/>
        </authorList>
    </citation>
    <scope>NUCLEOTIDE SEQUENCE</scope>
    <source>
        <strain evidence="3">BGMRC 0090</strain>
    </source>
</reference>
<dbReference type="Proteomes" id="UP001142610">
    <property type="component" value="Unassembled WGS sequence"/>
</dbReference>
<evidence type="ECO:0000256" key="2">
    <source>
        <dbReference type="SAM" id="SignalP"/>
    </source>
</evidence>
<evidence type="ECO:0000313" key="4">
    <source>
        <dbReference type="Proteomes" id="UP001142610"/>
    </source>
</evidence>
<dbReference type="SUPFAM" id="SSF56954">
    <property type="entry name" value="Outer membrane efflux proteins (OEP)"/>
    <property type="match status" value="1"/>
</dbReference>
<keyword evidence="2" id="KW-0732">Signal</keyword>
<comment type="similarity">
    <text evidence="1">Belongs to the outer membrane factor (OMF) (TC 1.B.17) family.</text>
</comment>
<feature type="signal peptide" evidence="2">
    <location>
        <begin position="1"/>
        <end position="19"/>
    </location>
</feature>
<accession>A0A9X2L9H3</accession>
<protein>
    <submittedName>
        <fullName evidence="3">TolC family protein</fullName>
    </submittedName>
</protein>
<dbReference type="InterPro" id="IPR010131">
    <property type="entry name" value="MdtP/NodT-like"/>
</dbReference>
<dbReference type="PROSITE" id="PS51257">
    <property type="entry name" value="PROKAR_LIPOPROTEIN"/>
    <property type="match status" value="1"/>
</dbReference>
<dbReference type="RefSeq" id="WP_256619475.1">
    <property type="nucleotide sequence ID" value="NZ_JANIBC010000006.1"/>
</dbReference>
<dbReference type="EMBL" id="JANIBC010000006">
    <property type="protein sequence ID" value="MCQ8185585.1"/>
    <property type="molecule type" value="Genomic_DNA"/>
</dbReference>
<dbReference type="Pfam" id="PF02321">
    <property type="entry name" value="OEP"/>
    <property type="match status" value="2"/>
</dbReference>
<evidence type="ECO:0000256" key="1">
    <source>
        <dbReference type="ARBA" id="ARBA00007613"/>
    </source>
</evidence>
<dbReference type="PANTHER" id="PTHR30203:SF25">
    <property type="entry name" value="OUTER MEMBRANE PROTEIN-RELATED"/>
    <property type="match status" value="1"/>
</dbReference>
<dbReference type="Gene3D" id="2.20.200.10">
    <property type="entry name" value="Outer membrane efflux proteins (OEP)"/>
    <property type="match status" value="1"/>
</dbReference>
<dbReference type="Gene3D" id="1.20.1600.10">
    <property type="entry name" value="Outer membrane efflux proteins (OEP)"/>
    <property type="match status" value="1"/>
</dbReference>
<dbReference type="PANTHER" id="PTHR30203">
    <property type="entry name" value="OUTER MEMBRANE CATION EFFLUX PROTEIN"/>
    <property type="match status" value="1"/>
</dbReference>
<feature type="chain" id="PRO_5040748741" evidence="2">
    <location>
        <begin position="20"/>
        <end position="498"/>
    </location>
</feature>
<organism evidence="3 4">
    <name type="scientific">Parvularcula maris</name>
    <dbReference type="NCBI Taxonomy" id="2965077"/>
    <lineage>
        <taxon>Bacteria</taxon>
        <taxon>Pseudomonadati</taxon>
        <taxon>Pseudomonadota</taxon>
        <taxon>Alphaproteobacteria</taxon>
        <taxon>Parvularculales</taxon>
        <taxon>Parvularculaceae</taxon>
        <taxon>Parvularcula</taxon>
    </lineage>
</organism>